<evidence type="ECO:0000313" key="2">
    <source>
        <dbReference type="Proteomes" id="UP000275408"/>
    </source>
</evidence>
<evidence type="ECO:0000313" key="1">
    <source>
        <dbReference type="EMBL" id="RMX57917.1"/>
    </source>
</evidence>
<comment type="caution">
    <text evidence="1">The sequence shown here is derived from an EMBL/GenBank/DDBJ whole genome shotgun (WGS) entry which is preliminary data.</text>
</comment>
<name>A0A3M6UWD4_POCDA</name>
<keyword evidence="2" id="KW-1185">Reference proteome</keyword>
<reference evidence="1 2" key="1">
    <citation type="journal article" date="2018" name="Sci. Rep.">
        <title>Comparative analysis of the Pocillopora damicornis genome highlights role of immune system in coral evolution.</title>
        <authorList>
            <person name="Cunning R."/>
            <person name="Bay R.A."/>
            <person name="Gillette P."/>
            <person name="Baker A.C."/>
            <person name="Traylor-Knowles N."/>
        </authorList>
    </citation>
    <scope>NUCLEOTIDE SEQUENCE [LARGE SCALE GENOMIC DNA]</scope>
    <source>
        <strain evidence="1">RSMAS</strain>
        <tissue evidence="1">Whole animal</tissue>
    </source>
</reference>
<accession>A0A3M6UWD4</accession>
<organism evidence="1 2">
    <name type="scientific">Pocillopora damicornis</name>
    <name type="common">Cauliflower coral</name>
    <name type="synonym">Millepora damicornis</name>
    <dbReference type="NCBI Taxonomy" id="46731"/>
    <lineage>
        <taxon>Eukaryota</taxon>
        <taxon>Metazoa</taxon>
        <taxon>Cnidaria</taxon>
        <taxon>Anthozoa</taxon>
        <taxon>Hexacorallia</taxon>
        <taxon>Scleractinia</taxon>
        <taxon>Astrocoeniina</taxon>
        <taxon>Pocilloporidae</taxon>
        <taxon>Pocillopora</taxon>
    </lineage>
</organism>
<protein>
    <submittedName>
        <fullName evidence="1">Uncharacterized protein</fullName>
    </submittedName>
</protein>
<dbReference type="EMBL" id="RCHS01000573">
    <property type="protein sequence ID" value="RMX57917.1"/>
    <property type="molecule type" value="Genomic_DNA"/>
</dbReference>
<proteinExistence type="predicted"/>
<dbReference type="Proteomes" id="UP000275408">
    <property type="component" value="Unassembled WGS sequence"/>
</dbReference>
<gene>
    <name evidence="1" type="ORF">pdam_00006698</name>
</gene>
<dbReference type="AlphaFoldDB" id="A0A3M6UWD4"/>
<sequence>MPTEQEGTKGTKNETAEKSNYHFKVFYCVSDNALMETFCFVDCKEHYWLSNNCGKVVLIDYCKSKKSENHITVLEKIPVKDEKSSQFWL</sequence>